<dbReference type="InterPro" id="IPR003961">
    <property type="entry name" value="FN3_dom"/>
</dbReference>
<dbReference type="InterPro" id="IPR036179">
    <property type="entry name" value="Ig-like_dom_sf"/>
</dbReference>
<sequence length="1125" mass="125667">DSNICRAAVHDGRLGWWNLKSSRIVHIQRNPGVFSYLGSIRNSIRSESYGVLRYKYGCYRFTNPRIAEKMVDLTILTRPVLYTSMDTAIIECHQEAQEKDLQLTCGIHANSTRQLLGESMIEVPRPRFEVKLLPTTEWNRTAAYFCALKNSLMSQVLTVLMRTDAYFVPKAITQTVSIGSQNVILSVSTQFALPGNPVIQWYKDGDILSTRIGHQLVIPEVQLGHAGVYSIVYSSDDARLDKSALLRLIVRACVENKFGPTCGQRCPVCLNGGICHDMTGECVCPPGFYGLACEKSCDFNRFGRNCTARCSDKDLADGCAGALLCLPDPFGCTCAAGFTGLNCNSYCQSGHYGAGCSQVCGSCSGGSPCDRFSGICSRGCEPGWKGPRCTITLPRLRVPPTLLEATSESLSIAWVAWDPATDPGDGHAVAYYIQYKERGKLDWKQESFPGHVLHGSFNYTIKSLNPETDYHIRVAVIDQSGIIAKDNAPIANFSTVCESPLEFPRGLKTDNAHPHELVISWKVPPLMSWRCREITYTIRYRRKGEDGWRRVTDLVEPHFTIESPPFTLWIFQLRSENLAGASNWSAEIKSKTGQDAPGPVTSLQAVEVASASFEMLWQEPSTVNGLIAHYEIKVDLVEILSCKHLNLSSTSTTRKEITIFHTNATGLSIKISGLKPYTRYNVSVTPWTVVPGQLTSKIIVTLPHVPTVSPHNLRVWYSYETELGFIWSAPHCEEINGQLIAYMCVLEGLDAWVKDGEHRYIVEHKTTSVEGNLTADGLIWIKLLKPYSNYFLMVYSGTSIGFSQISSNISARTKASVPPPPANLTLYGKTWTSISFLWAPPYPPHGELEFFHVFIDPCPGVLNPPCDVRVGTQTSLCSHPLRRGLHCFTWSNLTPNTTYNLWVTAKNLDVKSLSDPSEHLSIETFENSDFFFVPGPPLYIRYKNIDLETIWIRWGAPLISEGAILHYRVNYTVMEVISNDSQVEFRQSLQIASDKHDWRLRNLIPEMRYKISVEAHTSAGYGEAVWIEAVTQLPRRVAGSLNTDASDQQYTNSSNPFLKNDNPYHFHGYPDDKLDDNGEDQEFGHITEKESDSTVFMIGIVGTVASILILFILVILILYLIKRNL</sequence>
<feature type="domain" description="Fibronectin type-III" evidence="4">
    <location>
        <begin position="599"/>
        <end position="705"/>
    </location>
</feature>
<dbReference type="SMART" id="SM00060">
    <property type="entry name" value="FN3"/>
    <property type="match status" value="6"/>
</dbReference>
<dbReference type="PANTHER" id="PTHR26391">
    <property type="entry name" value="INACTIVE TYROSINE-PROTEIN KINASE 7"/>
    <property type="match status" value="1"/>
</dbReference>
<dbReference type="PhylomeDB" id="T1IXJ0"/>
<dbReference type="CDD" id="cd00054">
    <property type="entry name" value="EGF_CA"/>
    <property type="match status" value="1"/>
</dbReference>
<feature type="domain" description="Fibronectin type-III" evidence="4">
    <location>
        <begin position="820"/>
        <end position="927"/>
    </location>
</feature>
<dbReference type="eggNOG" id="KOG3510">
    <property type="taxonomic scope" value="Eukaryota"/>
</dbReference>
<dbReference type="Proteomes" id="UP000014500">
    <property type="component" value="Unassembled WGS sequence"/>
</dbReference>
<feature type="disulfide bond" evidence="1">
    <location>
        <begin position="284"/>
        <end position="293"/>
    </location>
</feature>
<feature type="domain" description="Fibronectin type-III" evidence="4">
    <location>
        <begin position="399"/>
        <end position="499"/>
    </location>
</feature>
<dbReference type="FunFam" id="2.170.300.10:FF:000003">
    <property type="entry name" value="tyrosine-protein kinase receptor Tie-1 isoform X1"/>
    <property type="match status" value="1"/>
</dbReference>
<proteinExistence type="predicted"/>
<dbReference type="CDD" id="cd00063">
    <property type="entry name" value="FN3"/>
    <property type="match status" value="5"/>
</dbReference>
<dbReference type="eggNOG" id="KOG0200">
    <property type="taxonomic scope" value="Eukaryota"/>
</dbReference>
<dbReference type="InterPro" id="IPR000742">
    <property type="entry name" value="EGF"/>
</dbReference>
<dbReference type="PROSITE" id="PS50026">
    <property type="entry name" value="EGF_3"/>
    <property type="match status" value="1"/>
</dbReference>
<feature type="domain" description="EGF-like" evidence="3">
    <location>
        <begin position="263"/>
        <end position="294"/>
    </location>
</feature>
<reference evidence="6" key="1">
    <citation type="submission" date="2011-05" db="EMBL/GenBank/DDBJ databases">
        <authorList>
            <person name="Richards S.R."/>
            <person name="Qu J."/>
            <person name="Jiang H."/>
            <person name="Jhangiani S.N."/>
            <person name="Agravi P."/>
            <person name="Goodspeed R."/>
            <person name="Gross S."/>
            <person name="Mandapat C."/>
            <person name="Jackson L."/>
            <person name="Mathew T."/>
            <person name="Pu L."/>
            <person name="Thornton R."/>
            <person name="Saada N."/>
            <person name="Wilczek-Boney K.B."/>
            <person name="Lee S."/>
            <person name="Kovar C."/>
            <person name="Wu Y."/>
            <person name="Scherer S.E."/>
            <person name="Worley K.C."/>
            <person name="Muzny D.M."/>
            <person name="Gibbs R."/>
        </authorList>
    </citation>
    <scope>NUCLEOTIDE SEQUENCE</scope>
    <source>
        <strain evidence="6">Brora</strain>
    </source>
</reference>
<dbReference type="PROSITE" id="PS00022">
    <property type="entry name" value="EGF_1"/>
    <property type="match status" value="1"/>
</dbReference>
<dbReference type="EMBL" id="JH431648">
    <property type="status" value="NOT_ANNOTATED_CDS"/>
    <property type="molecule type" value="Genomic_DNA"/>
</dbReference>
<feature type="domain" description="Fibronectin type-III" evidence="4">
    <location>
        <begin position="503"/>
        <end position="595"/>
    </location>
</feature>
<keyword evidence="6" id="KW-1185">Reference proteome</keyword>
<dbReference type="AlphaFoldDB" id="T1IXJ0"/>
<comment type="caution">
    <text evidence="1">Lacks conserved residue(s) required for the propagation of feature annotation.</text>
</comment>
<dbReference type="PROSITE" id="PS50853">
    <property type="entry name" value="FN3"/>
    <property type="match status" value="5"/>
</dbReference>
<dbReference type="Gene3D" id="2.60.40.10">
    <property type="entry name" value="Immunoglobulins"/>
    <property type="match status" value="7"/>
</dbReference>
<evidence type="ECO:0008006" key="7">
    <source>
        <dbReference type="Google" id="ProtNLM"/>
    </source>
</evidence>
<evidence type="ECO:0000259" key="3">
    <source>
        <dbReference type="PROSITE" id="PS50026"/>
    </source>
</evidence>
<evidence type="ECO:0000256" key="2">
    <source>
        <dbReference type="SAM" id="Phobius"/>
    </source>
</evidence>
<dbReference type="InterPro" id="IPR013783">
    <property type="entry name" value="Ig-like_fold"/>
</dbReference>
<dbReference type="SUPFAM" id="SSF69848">
    <property type="entry name" value="LCCL domain"/>
    <property type="match status" value="1"/>
</dbReference>
<dbReference type="HOGENOM" id="CLU_279861_0_0_1"/>
<evidence type="ECO:0000313" key="6">
    <source>
        <dbReference type="Proteomes" id="UP000014500"/>
    </source>
</evidence>
<reference evidence="5" key="2">
    <citation type="submission" date="2015-02" db="UniProtKB">
        <authorList>
            <consortium name="EnsemblMetazoa"/>
        </authorList>
    </citation>
    <scope>IDENTIFICATION</scope>
</reference>
<protein>
    <recommendedName>
        <fullName evidence="7">Tyrosine-protein kinase receptor</fullName>
    </recommendedName>
</protein>
<keyword evidence="2" id="KW-0472">Membrane</keyword>
<keyword evidence="1" id="KW-1015">Disulfide bond</keyword>
<evidence type="ECO:0000313" key="5">
    <source>
        <dbReference type="EnsemblMetazoa" id="SMAR005923-PA"/>
    </source>
</evidence>
<dbReference type="SUPFAM" id="SSF48726">
    <property type="entry name" value="Immunoglobulin"/>
    <property type="match status" value="1"/>
</dbReference>
<keyword evidence="2" id="KW-1133">Transmembrane helix</keyword>
<feature type="transmembrane region" description="Helical" evidence="2">
    <location>
        <begin position="1095"/>
        <end position="1121"/>
    </location>
</feature>
<dbReference type="SUPFAM" id="SSF49265">
    <property type="entry name" value="Fibronectin type III"/>
    <property type="match status" value="4"/>
</dbReference>
<evidence type="ECO:0000256" key="1">
    <source>
        <dbReference type="PROSITE-ProRule" id="PRU00076"/>
    </source>
</evidence>
<dbReference type="Pfam" id="PF00041">
    <property type="entry name" value="fn3"/>
    <property type="match status" value="4"/>
</dbReference>
<keyword evidence="1" id="KW-0245">EGF-like domain</keyword>
<keyword evidence="2" id="KW-0812">Transmembrane</keyword>
<dbReference type="STRING" id="126957.T1IXJ0"/>
<name>T1IXJ0_STRMM</name>
<evidence type="ECO:0000259" key="4">
    <source>
        <dbReference type="PROSITE" id="PS50853"/>
    </source>
</evidence>
<accession>T1IXJ0</accession>
<organism evidence="5 6">
    <name type="scientific">Strigamia maritima</name>
    <name type="common">European centipede</name>
    <name type="synonym">Geophilus maritimus</name>
    <dbReference type="NCBI Taxonomy" id="126957"/>
    <lineage>
        <taxon>Eukaryota</taxon>
        <taxon>Metazoa</taxon>
        <taxon>Ecdysozoa</taxon>
        <taxon>Arthropoda</taxon>
        <taxon>Myriapoda</taxon>
        <taxon>Chilopoda</taxon>
        <taxon>Pleurostigmophora</taxon>
        <taxon>Geophilomorpha</taxon>
        <taxon>Linotaeniidae</taxon>
        <taxon>Strigamia</taxon>
    </lineage>
</organism>
<dbReference type="InterPro" id="IPR036116">
    <property type="entry name" value="FN3_sf"/>
</dbReference>
<dbReference type="Gene3D" id="2.170.130.20">
    <property type="entry name" value="LCCL-like domain"/>
    <property type="match status" value="1"/>
</dbReference>
<dbReference type="PANTHER" id="PTHR26391:SF18">
    <property type="entry name" value="PROTEIN KINASE RECEPTOR TIE-1, PUTATIVE-RELATED"/>
    <property type="match status" value="1"/>
</dbReference>
<dbReference type="SMART" id="SM00181">
    <property type="entry name" value="EGF"/>
    <property type="match status" value="3"/>
</dbReference>
<dbReference type="EnsemblMetazoa" id="SMAR005923-RA">
    <property type="protein sequence ID" value="SMAR005923-PA"/>
    <property type="gene ID" value="SMAR005923"/>
</dbReference>
<dbReference type="OMA" id="LETIWIR"/>
<dbReference type="Gene3D" id="2.170.300.10">
    <property type="entry name" value="Tie2 ligand-binding domain superfamily"/>
    <property type="match status" value="1"/>
</dbReference>
<dbReference type="InterPro" id="IPR036609">
    <property type="entry name" value="LCCL_sf"/>
</dbReference>
<feature type="domain" description="Fibronectin type-III" evidence="4">
    <location>
        <begin position="936"/>
        <end position="1036"/>
    </location>
</feature>